<keyword evidence="8" id="KW-0040">ANK repeat</keyword>
<feature type="compositionally biased region" description="Low complexity" evidence="9">
    <location>
        <begin position="12"/>
        <end position="25"/>
    </location>
</feature>
<evidence type="ECO:0000313" key="11">
    <source>
        <dbReference type="Ensembl" id="ENSACLP00000056383.1"/>
    </source>
</evidence>
<dbReference type="InterPro" id="IPR047144">
    <property type="entry name" value="BCOR-like"/>
</dbReference>
<evidence type="ECO:0000256" key="8">
    <source>
        <dbReference type="PROSITE-ProRule" id="PRU00023"/>
    </source>
</evidence>
<evidence type="ECO:0000256" key="4">
    <source>
        <dbReference type="ARBA" id="ARBA00022737"/>
    </source>
</evidence>
<feature type="region of interest" description="Disordered" evidence="9">
    <location>
        <begin position="1"/>
        <end position="145"/>
    </location>
</feature>
<evidence type="ECO:0000256" key="1">
    <source>
        <dbReference type="ARBA" id="ARBA00004123"/>
    </source>
</evidence>
<dbReference type="Pfam" id="PF12796">
    <property type="entry name" value="Ank_2"/>
    <property type="match status" value="1"/>
</dbReference>
<dbReference type="FunFam" id="1.25.40.20:FF:000032">
    <property type="entry name" value="BCL-6 corepressor isoform X1"/>
    <property type="match status" value="1"/>
</dbReference>
<sequence>MAPHPSSPTHLPRQPSSSVPRQPAPTSFATFTSFHLQDKHQKLKESHKVSNFLPSLPSLPPSFSSSPDPHPFRCHDDDPDKPKGKRPCKTKHTRGEAAKAEGQDEGGSDEEERNGKVALSDSSRSPSHRPPSPQHTHNARPVPPEVRRLIVNKNAGETLLQRAARLGYEEVVLYCLERRICDVNHRDNAGYCALHEACARGWLGIVRHLVEHGANVNCSAQDGTRPLHDAVENDHVEVVRFLLACGADPTLTSYSGRAPINMTHSAAMETFLEDYLSDLHGRSEGDPGIYWEFLRQLSLRLVYTQTHTHMHTHTH</sequence>
<evidence type="ECO:0000256" key="3">
    <source>
        <dbReference type="ARBA" id="ARBA00022553"/>
    </source>
</evidence>
<keyword evidence="4" id="KW-0677">Repeat</keyword>
<feature type="repeat" description="ANK" evidence="8">
    <location>
        <begin position="189"/>
        <end position="221"/>
    </location>
</feature>
<dbReference type="InterPro" id="IPR031628">
    <property type="entry name" value="BCOR"/>
</dbReference>
<dbReference type="SUPFAM" id="SSF48403">
    <property type="entry name" value="Ankyrin repeat"/>
    <property type="match status" value="1"/>
</dbReference>
<keyword evidence="5" id="KW-0832">Ubl conjugation</keyword>
<evidence type="ECO:0000259" key="10">
    <source>
        <dbReference type="Pfam" id="PF15808"/>
    </source>
</evidence>
<proteinExistence type="inferred from homology"/>
<evidence type="ECO:0000256" key="6">
    <source>
        <dbReference type="ARBA" id="ARBA00023242"/>
    </source>
</evidence>
<dbReference type="PANTHER" id="PTHR24117:SF9">
    <property type="entry name" value="BCL-6 COREPRESSOR PCGF1 BINDING DOMAIN-CONTAINING PROTEIN"/>
    <property type="match status" value="1"/>
</dbReference>
<dbReference type="GO" id="GO:0003714">
    <property type="term" value="F:transcription corepressor activity"/>
    <property type="evidence" value="ECO:0007669"/>
    <property type="project" value="TreeGrafter"/>
</dbReference>
<reference evidence="11" key="1">
    <citation type="submission" date="2025-08" db="UniProtKB">
        <authorList>
            <consortium name="Ensembl"/>
        </authorList>
    </citation>
    <scope>IDENTIFICATION</scope>
</reference>
<evidence type="ECO:0000256" key="5">
    <source>
        <dbReference type="ARBA" id="ARBA00022843"/>
    </source>
</evidence>
<evidence type="ECO:0000313" key="12">
    <source>
        <dbReference type="Proteomes" id="UP000265100"/>
    </source>
</evidence>
<dbReference type="InterPro" id="IPR002110">
    <property type="entry name" value="Ankyrin_rpt"/>
</dbReference>
<feature type="compositionally biased region" description="Low complexity" evidence="9">
    <location>
        <begin position="50"/>
        <end position="67"/>
    </location>
</feature>
<reference evidence="11" key="2">
    <citation type="submission" date="2025-09" db="UniProtKB">
        <authorList>
            <consortium name="Ensembl"/>
        </authorList>
    </citation>
    <scope>IDENTIFICATION</scope>
</reference>
<dbReference type="AlphaFoldDB" id="A0AAX7TH92"/>
<feature type="repeat" description="ANK" evidence="8">
    <location>
        <begin position="222"/>
        <end position="254"/>
    </location>
</feature>
<keyword evidence="2" id="KW-1017">Isopeptide bond</keyword>
<dbReference type="Ensembl" id="ENSACLT00000090128.1">
    <property type="protein sequence ID" value="ENSACLP00000056383.1"/>
    <property type="gene ID" value="ENSACLG00000031593.1"/>
</dbReference>
<dbReference type="Gene3D" id="1.25.40.20">
    <property type="entry name" value="Ankyrin repeat-containing domain"/>
    <property type="match status" value="1"/>
</dbReference>
<comment type="similarity">
    <text evidence="7">Belongs to the BCOR family.</text>
</comment>
<feature type="domain" description="BCL-6 corepressor non-ankyrin-repeat" evidence="10">
    <location>
        <begin position="10"/>
        <end position="141"/>
    </location>
</feature>
<accession>A0AAX7TH92</accession>
<dbReference type="PANTHER" id="PTHR24117">
    <property type="entry name" value="AGAP007537-PB"/>
    <property type="match status" value="1"/>
</dbReference>
<evidence type="ECO:0000256" key="2">
    <source>
        <dbReference type="ARBA" id="ARBA00022499"/>
    </source>
</evidence>
<feature type="compositionally biased region" description="Basic and acidic residues" evidence="9">
    <location>
        <begin position="36"/>
        <end position="48"/>
    </location>
</feature>
<feature type="compositionally biased region" description="Basic and acidic residues" evidence="9">
    <location>
        <begin position="70"/>
        <end position="82"/>
    </location>
</feature>
<feature type="compositionally biased region" description="Acidic residues" evidence="9">
    <location>
        <begin position="103"/>
        <end position="112"/>
    </location>
</feature>
<dbReference type="InterPro" id="IPR036770">
    <property type="entry name" value="Ankyrin_rpt-contain_sf"/>
</dbReference>
<keyword evidence="3" id="KW-0597">Phosphoprotein</keyword>
<dbReference type="GeneTree" id="ENSGT00940000153737"/>
<dbReference type="PROSITE" id="PS50088">
    <property type="entry name" value="ANK_REPEAT"/>
    <property type="match status" value="2"/>
</dbReference>
<evidence type="ECO:0000256" key="9">
    <source>
        <dbReference type="SAM" id="MobiDB-lite"/>
    </source>
</evidence>
<comment type="subcellular location">
    <subcellularLocation>
        <location evidence="1">Nucleus</location>
    </subcellularLocation>
</comment>
<feature type="compositionally biased region" description="Basic residues" evidence="9">
    <location>
        <begin position="83"/>
        <end position="92"/>
    </location>
</feature>
<name>A0AAX7TH92_ASTCA</name>
<keyword evidence="12" id="KW-1185">Reference proteome</keyword>
<dbReference type="Proteomes" id="UP000265100">
    <property type="component" value="Unplaced"/>
</dbReference>
<dbReference type="SMART" id="SM00248">
    <property type="entry name" value="ANK"/>
    <property type="match status" value="3"/>
</dbReference>
<dbReference type="Pfam" id="PF15808">
    <property type="entry name" value="BCOR"/>
    <property type="match status" value="1"/>
</dbReference>
<dbReference type="GO" id="GO:0000122">
    <property type="term" value="P:negative regulation of transcription by RNA polymerase II"/>
    <property type="evidence" value="ECO:0007669"/>
    <property type="project" value="TreeGrafter"/>
</dbReference>
<organism evidence="11 12">
    <name type="scientific">Astatotilapia calliptera</name>
    <name type="common">Eastern happy</name>
    <name type="synonym">Chromis callipterus</name>
    <dbReference type="NCBI Taxonomy" id="8154"/>
    <lineage>
        <taxon>Eukaryota</taxon>
        <taxon>Metazoa</taxon>
        <taxon>Chordata</taxon>
        <taxon>Craniata</taxon>
        <taxon>Vertebrata</taxon>
        <taxon>Euteleostomi</taxon>
        <taxon>Actinopterygii</taxon>
        <taxon>Neopterygii</taxon>
        <taxon>Teleostei</taxon>
        <taxon>Neoteleostei</taxon>
        <taxon>Acanthomorphata</taxon>
        <taxon>Ovalentaria</taxon>
        <taxon>Cichlomorphae</taxon>
        <taxon>Cichliformes</taxon>
        <taxon>Cichlidae</taxon>
        <taxon>African cichlids</taxon>
        <taxon>Pseudocrenilabrinae</taxon>
        <taxon>Haplochromini</taxon>
        <taxon>Astatotilapia</taxon>
    </lineage>
</organism>
<dbReference type="PRINTS" id="PR01415">
    <property type="entry name" value="ANKYRIN"/>
</dbReference>
<dbReference type="GO" id="GO:0005634">
    <property type="term" value="C:nucleus"/>
    <property type="evidence" value="ECO:0007669"/>
    <property type="project" value="UniProtKB-SubCell"/>
</dbReference>
<feature type="compositionally biased region" description="Basic and acidic residues" evidence="9">
    <location>
        <begin position="93"/>
        <end position="102"/>
    </location>
</feature>
<keyword evidence="6" id="KW-0539">Nucleus</keyword>
<dbReference type="PROSITE" id="PS50297">
    <property type="entry name" value="ANK_REP_REGION"/>
    <property type="match status" value="2"/>
</dbReference>
<protein>
    <recommendedName>
        <fullName evidence="10">BCL-6 corepressor non-ankyrin-repeat domain-containing protein</fullName>
    </recommendedName>
</protein>
<evidence type="ECO:0000256" key="7">
    <source>
        <dbReference type="ARBA" id="ARBA00034703"/>
    </source>
</evidence>